<dbReference type="Gene3D" id="3.30.200.20">
    <property type="entry name" value="Phosphorylase Kinase, domain 1"/>
    <property type="match status" value="1"/>
</dbReference>
<name>A0ABT2CUK4_9BURK</name>
<comment type="caution">
    <text evidence="6">The sequence shown here is derived from an EMBL/GenBank/DDBJ whole genome shotgun (WGS) entry which is preliminary data.</text>
</comment>
<evidence type="ECO:0000256" key="4">
    <source>
        <dbReference type="ARBA" id="ARBA00022840"/>
    </source>
</evidence>
<evidence type="ECO:0000256" key="2">
    <source>
        <dbReference type="ARBA" id="ARBA00022741"/>
    </source>
</evidence>
<keyword evidence="2" id="KW-0547">Nucleotide-binding</keyword>
<dbReference type="Gene3D" id="1.10.510.10">
    <property type="entry name" value="Transferase(Phosphotransferase) domain 1"/>
    <property type="match status" value="1"/>
</dbReference>
<gene>
    <name evidence="6" type="ORF">NX778_06220</name>
</gene>
<evidence type="ECO:0000256" key="3">
    <source>
        <dbReference type="ARBA" id="ARBA00022777"/>
    </source>
</evidence>
<evidence type="ECO:0000313" key="7">
    <source>
        <dbReference type="Proteomes" id="UP001204621"/>
    </source>
</evidence>
<evidence type="ECO:0000259" key="5">
    <source>
        <dbReference type="PROSITE" id="PS50011"/>
    </source>
</evidence>
<dbReference type="PANTHER" id="PTHR43289">
    <property type="entry name" value="MITOGEN-ACTIVATED PROTEIN KINASE KINASE KINASE 20-RELATED"/>
    <property type="match status" value="1"/>
</dbReference>
<dbReference type="InterPro" id="IPR000719">
    <property type="entry name" value="Prot_kinase_dom"/>
</dbReference>
<keyword evidence="3 6" id="KW-0418">Kinase</keyword>
<evidence type="ECO:0000256" key="1">
    <source>
        <dbReference type="ARBA" id="ARBA00022679"/>
    </source>
</evidence>
<dbReference type="RefSeq" id="WP_258810804.1">
    <property type="nucleotide sequence ID" value="NZ_JANUGU010000001.1"/>
</dbReference>
<keyword evidence="1" id="KW-0808">Transferase</keyword>
<feature type="domain" description="Protein kinase" evidence="5">
    <location>
        <begin position="15"/>
        <end position="282"/>
    </location>
</feature>
<dbReference type="InterPro" id="IPR011009">
    <property type="entry name" value="Kinase-like_dom_sf"/>
</dbReference>
<dbReference type="GO" id="GO:0016301">
    <property type="term" value="F:kinase activity"/>
    <property type="evidence" value="ECO:0007669"/>
    <property type="project" value="UniProtKB-KW"/>
</dbReference>
<reference evidence="6 7" key="1">
    <citation type="submission" date="2022-08" db="EMBL/GenBank/DDBJ databases">
        <title>Reclassification of Massilia species as members of the genera Telluria, Duganella, Pseudoduganella, Mokoshia gen. nov. and Zemynaea gen. nov. using orthogonal and non-orthogonal genome-based approaches.</title>
        <authorList>
            <person name="Bowman J.P."/>
        </authorList>
    </citation>
    <scope>NUCLEOTIDE SEQUENCE [LARGE SCALE GENOMIC DNA]</scope>
    <source>
        <strain evidence="6 7">JCM 31606</strain>
    </source>
</reference>
<accession>A0ABT2CUK4</accession>
<keyword evidence="4" id="KW-0067">ATP-binding</keyword>
<dbReference type="PANTHER" id="PTHR43289:SF6">
    <property type="entry name" value="SERINE_THREONINE-PROTEIN KINASE NEKL-3"/>
    <property type="match status" value="1"/>
</dbReference>
<dbReference type="PROSITE" id="PS50011">
    <property type="entry name" value="PROTEIN_KINASE_DOM"/>
    <property type="match status" value="1"/>
</dbReference>
<dbReference type="SUPFAM" id="SSF56112">
    <property type="entry name" value="Protein kinase-like (PK-like)"/>
    <property type="match status" value="1"/>
</dbReference>
<evidence type="ECO:0000313" key="6">
    <source>
        <dbReference type="EMBL" id="MCS0657659.1"/>
    </source>
</evidence>
<protein>
    <submittedName>
        <fullName evidence="6">Protein kinase</fullName>
    </submittedName>
</protein>
<dbReference type="SMART" id="SM00220">
    <property type="entry name" value="S_TKc"/>
    <property type="match status" value="1"/>
</dbReference>
<keyword evidence="7" id="KW-1185">Reference proteome</keyword>
<dbReference type="EMBL" id="JANUGU010000001">
    <property type="protein sequence ID" value="MCS0657659.1"/>
    <property type="molecule type" value="Genomic_DNA"/>
</dbReference>
<sequence length="296" mass="32084">MYTAGTIITLRAGAYRLAEPIATSSYGQVWRAIGPPTIGVAALKLVNRAQMARAGDSLRVRWADCASVERAVLASLQPWDQRHIVRLLDHGEHERLPVLALELLGADLRAAGSVPIARIVDWIGQVNQALAKVHQCGWRYLDLKPGNVLLDADGTVKLCDFGTVRALADTTAHEFTGTPGWQAPEQAVANDRGLHDTDARTDYFALGLLFYHLVSGGARLRYCQAQTADGPILSVSEAALFADRFERQGGGGTAALALLRTLLAPQRAQRPRHALDISRALAQIRDAMQRTLRSAA</sequence>
<organism evidence="6 7">
    <name type="scientific">Massilia terrae</name>
    <dbReference type="NCBI Taxonomy" id="1811224"/>
    <lineage>
        <taxon>Bacteria</taxon>
        <taxon>Pseudomonadati</taxon>
        <taxon>Pseudomonadota</taxon>
        <taxon>Betaproteobacteria</taxon>
        <taxon>Burkholderiales</taxon>
        <taxon>Oxalobacteraceae</taxon>
        <taxon>Telluria group</taxon>
        <taxon>Massilia</taxon>
    </lineage>
</organism>
<dbReference type="Proteomes" id="UP001204621">
    <property type="component" value="Unassembled WGS sequence"/>
</dbReference>
<proteinExistence type="predicted"/>
<dbReference type="Pfam" id="PF00069">
    <property type="entry name" value="Pkinase"/>
    <property type="match status" value="1"/>
</dbReference>